<evidence type="ECO:0000256" key="1">
    <source>
        <dbReference type="ARBA" id="ARBA00010923"/>
    </source>
</evidence>
<keyword evidence="4" id="KW-0175">Coiled coil</keyword>
<dbReference type="GO" id="GO:0003677">
    <property type="term" value="F:DNA binding"/>
    <property type="evidence" value="ECO:0007669"/>
    <property type="project" value="UniProtKB-KW"/>
</dbReference>
<feature type="domain" description="Type I restriction modification DNA specificity" evidence="5">
    <location>
        <begin position="38"/>
        <end position="172"/>
    </location>
</feature>
<reference evidence="6 7" key="1">
    <citation type="journal article" date="2016" name="Nat. Commun.">
        <title>Thousands of microbial genomes shed light on interconnected biogeochemical processes in an aquifer system.</title>
        <authorList>
            <person name="Anantharaman K."/>
            <person name="Brown C.T."/>
            <person name="Hug L.A."/>
            <person name="Sharon I."/>
            <person name="Castelle C.J."/>
            <person name="Probst A.J."/>
            <person name="Thomas B.C."/>
            <person name="Singh A."/>
            <person name="Wilkins M.J."/>
            <person name="Karaoz U."/>
            <person name="Brodie E.L."/>
            <person name="Williams K.H."/>
            <person name="Hubbard S.S."/>
            <person name="Banfield J.F."/>
        </authorList>
    </citation>
    <scope>NUCLEOTIDE SEQUENCE [LARGE SCALE GENOMIC DNA]</scope>
</reference>
<dbReference type="Pfam" id="PF01420">
    <property type="entry name" value="Methylase_S"/>
    <property type="match status" value="1"/>
</dbReference>
<accession>A0A1F7FG27</accession>
<dbReference type="GO" id="GO:0009307">
    <property type="term" value="P:DNA restriction-modification system"/>
    <property type="evidence" value="ECO:0007669"/>
    <property type="project" value="UniProtKB-KW"/>
</dbReference>
<sequence length="208" mass="23338">MTKMKNIVSIRIGYQIRVGLSLVEAEIPGAVGIIQIKDIDQAGIFKQEVLQNGGMAPYIWPKTISYILPETDVSRYCVHKGDVLFLSRGQKAFAIPITEPLENTVATYYFYILRPETSQILPEYLALSLNLPLAQSYIRNNLGGTGMPFITKSAVEDLPISIPSLDIQKATVALEKLRQQEELILRKLVDARHRQFTAVYKESIQQGT</sequence>
<proteinExistence type="inferred from homology"/>
<gene>
    <name evidence="6" type="ORF">A2519_03225</name>
</gene>
<organism evidence="6 7">
    <name type="scientific">Candidatus Raymondbacteria bacterium RIFOXYD12_FULL_49_13</name>
    <dbReference type="NCBI Taxonomy" id="1817890"/>
    <lineage>
        <taxon>Bacteria</taxon>
        <taxon>Raymondiibacteriota</taxon>
    </lineage>
</organism>
<dbReference type="Proteomes" id="UP000179243">
    <property type="component" value="Unassembled WGS sequence"/>
</dbReference>
<dbReference type="InterPro" id="IPR000055">
    <property type="entry name" value="Restrct_endonuc_typeI_TRD"/>
</dbReference>
<keyword evidence="3" id="KW-0238">DNA-binding</keyword>
<evidence type="ECO:0000313" key="7">
    <source>
        <dbReference type="Proteomes" id="UP000179243"/>
    </source>
</evidence>
<dbReference type="InterPro" id="IPR044946">
    <property type="entry name" value="Restrct_endonuc_typeI_TRD_sf"/>
</dbReference>
<evidence type="ECO:0000256" key="2">
    <source>
        <dbReference type="ARBA" id="ARBA00022747"/>
    </source>
</evidence>
<keyword evidence="2" id="KW-0680">Restriction system</keyword>
<dbReference type="Gene3D" id="3.90.220.20">
    <property type="entry name" value="DNA methylase specificity domains"/>
    <property type="match status" value="1"/>
</dbReference>
<dbReference type="AlphaFoldDB" id="A0A1F7FG27"/>
<evidence type="ECO:0000256" key="3">
    <source>
        <dbReference type="ARBA" id="ARBA00023125"/>
    </source>
</evidence>
<dbReference type="EMBL" id="MFYX01000056">
    <property type="protein sequence ID" value="OGK05422.1"/>
    <property type="molecule type" value="Genomic_DNA"/>
</dbReference>
<evidence type="ECO:0000256" key="4">
    <source>
        <dbReference type="SAM" id="Coils"/>
    </source>
</evidence>
<dbReference type="PANTHER" id="PTHR30408">
    <property type="entry name" value="TYPE-1 RESTRICTION ENZYME ECOKI SPECIFICITY PROTEIN"/>
    <property type="match status" value="1"/>
</dbReference>
<dbReference type="PANTHER" id="PTHR30408:SF12">
    <property type="entry name" value="TYPE I RESTRICTION ENZYME MJAVIII SPECIFICITY SUBUNIT"/>
    <property type="match status" value="1"/>
</dbReference>
<evidence type="ECO:0000313" key="6">
    <source>
        <dbReference type="EMBL" id="OGK05422.1"/>
    </source>
</evidence>
<feature type="coiled-coil region" evidence="4">
    <location>
        <begin position="167"/>
        <end position="194"/>
    </location>
</feature>
<comment type="similarity">
    <text evidence="1">Belongs to the type-I restriction system S methylase family.</text>
</comment>
<comment type="caution">
    <text evidence="6">The sequence shown here is derived from an EMBL/GenBank/DDBJ whole genome shotgun (WGS) entry which is preliminary data.</text>
</comment>
<evidence type="ECO:0000259" key="5">
    <source>
        <dbReference type="Pfam" id="PF01420"/>
    </source>
</evidence>
<dbReference type="InterPro" id="IPR052021">
    <property type="entry name" value="Type-I_RS_S_subunit"/>
</dbReference>
<name>A0A1F7FG27_UNCRA</name>
<dbReference type="SUPFAM" id="SSF116734">
    <property type="entry name" value="DNA methylase specificity domain"/>
    <property type="match status" value="1"/>
</dbReference>
<protein>
    <recommendedName>
        <fullName evidence="5">Type I restriction modification DNA specificity domain-containing protein</fullName>
    </recommendedName>
</protein>